<evidence type="ECO:0000259" key="1">
    <source>
        <dbReference type="Pfam" id="PF07566"/>
    </source>
</evidence>
<dbReference type="RefSeq" id="WP_379858580.1">
    <property type="nucleotide sequence ID" value="NZ_JBHZQA010000008.1"/>
</dbReference>
<name>A0ABW6HP76_9FLAO</name>
<feature type="domain" description="DUF1543" evidence="1">
    <location>
        <begin position="1"/>
        <end position="26"/>
    </location>
</feature>
<comment type="caution">
    <text evidence="2">The sequence shown here is derived from an EMBL/GenBank/DDBJ whole genome shotgun (WGS) entry which is preliminary data.</text>
</comment>
<sequence length="26" mass="3134">MKNFWPEAKGKIHIDAWREVATVENY</sequence>
<reference evidence="2 3" key="1">
    <citation type="submission" date="2024-06" db="EMBL/GenBank/DDBJ databases">
        <title>Flavobacterium spp. isolated from glacier.</title>
        <authorList>
            <person name="Han D."/>
        </authorList>
    </citation>
    <scope>NUCLEOTIDE SEQUENCE [LARGE SCALE GENOMIC DNA]</scope>
    <source>
        <strain evidence="2 3">LB3P45</strain>
    </source>
</reference>
<dbReference type="Pfam" id="PF07566">
    <property type="entry name" value="DUF1543"/>
    <property type="match status" value="1"/>
</dbReference>
<dbReference type="EMBL" id="JBHZQA010000008">
    <property type="protein sequence ID" value="MFE3848846.1"/>
    <property type="molecule type" value="Genomic_DNA"/>
</dbReference>
<evidence type="ECO:0000313" key="2">
    <source>
        <dbReference type="EMBL" id="MFE3848846.1"/>
    </source>
</evidence>
<evidence type="ECO:0000313" key="3">
    <source>
        <dbReference type="Proteomes" id="UP001600039"/>
    </source>
</evidence>
<organism evidence="2 3">
    <name type="scientific">Flavobacterium fructosi</name>
    <dbReference type="NCBI Taxonomy" id="3230416"/>
    <lineage>
        <taxon>Bacteria</taxon>
        <taxon>Pseudomonadati</taxon>
        <taxon>Bacteroidota</taxon>
        <taxon>Flavobacteriia</taxon>
        <taxon>Flavobacteriales</taxon>
        <taxon>Flavobacteriaceae</taxon>
        <taxon>Flavobacterium</taxon>
    </lineage>
</organism>
<dbReference type="Proteomes" id="UP001600039">
    <property type="component" value="Unassembled WGS sequence"/>
</dbReference>
<dbReference type="InterPro" id="IPR011440">
    <property type="entry name" value="DUF1543"/>
</dbReference>
<keyword evidence="3" id="KW-1185">Reference proteome</keyword>
<accession>A0ABW6HP76</accession>
<proteinExistence type="predicted"/>
<gene>
    <name evidence="2" type="ORF">ACFX5D_12810</name>
</gene>
<protein>
    <submittedName>
        <fullName evidence="2">DUF1543 domain-containing protein</fullName>
    </submittedName>
</protein>